<feature type="transmembrane region" description="Helical" evidence="2">
    <location>
        <begin position="44"/>
        <end position="72"/>
    </location>
</feature>
<evidence type="ECO:0000313" key="3">
    <source>
        <dbReference type="Proteomes" id="UP000887566"/>
    </source>
</evidence>
<protein>
    <submittedName>
        <fullName evidence="4">Transmembrane protein</fullName>
    </submittedName>
</protein>
<dbReference type="InterPro" id="IPR024883">
    <property type="entry name" value="Neurensin"/>
</dbReference>
<feature type="region of interest" description="Disordered" evidence="1">
    <location>
        <begin position="176"/>
        <end position="227"/>
    </location>
</feature>
<keyword evidence="3" id="KW-1185">Reference proteome</keyword>
<dbReference type="GO" id="GO:0030133">
    <property type="term" value="C:transport vesicle"/>
    <property type="evidence" value="ECO:0007669"/>
    <property type="project" value="InterPro"/>
</dbReference>
<keyword evidence="2" id="KW-1133">Transmembrane helix</keyword>
<evidence type="ECO:0000256" key="1">
    <source>
        <dbReference type="SAM" id="MobiDB-lite"/>
    </source>
</evidence>
<feature type="transmembrane region" description="Helical" evidence="2">
    <location>
        <begin position="114"/>
        <end position="133"/>
    </location>
</feature>
<evidence type="ECO:0000256" key="2">
    <source>
        <dbReference type="SAM" id="Phobius"/>
    </source>
</evidence>
<keyword evidence="2" id="KW-0472">Membrane</keyword>
<proteinExistence type="predicted"/>
<dbReference type="WBParaSite" id="PSAMB.scaffold10087size4358.g33049.t1">
    <property type="protein sequence ID" value="PSAMB.scaffold10087size4358.g33049.t1"/>
    <property type="gene ID" value="PSAMB.scaffold10087size4358.g33049"/>
</dbReference>
<keyword evidence="2" id="KW-0812">Transmembrane</keyword>
<reference evidence="4" key="1">
    <citation type="submission" date="2022-11" db="UniProtKB">
        <authorList>
            <consortium name="WormBaseParasite"/>
        </authorList>
    </citation>
    <scope>IDENTIFICATION</scope>
</reference>
<dbReference type="PANTHER" id="PTHR14796">
    <property type="entry name" value="NEURENSIN 1-RELATED"/>
    <property type="match status" value="1"/>
</dbReference>
<dbReference type="PANTHER" id="PTHR14796:SF3">
    <property type="entry name" value="NEURENSIN 1-LIKE-RELATED"/>
    <property type="match status" value="1"/>
</dbReference>
<evidence type="ECO:0000313" key="4">
    <source>
        <dbReference type="WBParaSite" id="PSAMB.scaffold10087size4358.g33049.t1"/>
    </source>
</evidence>
<dbReference type="Proteomes" id="UP000887566">
    <property type="component" value="Unplaced"/>
</dbReference>
<dbReference type="GO" id="GO:0007399">
    <property type="term" value="P:nervous system development"/>
    <property type="evidence" value="ECO:0007669"/>
    <property type="project" value="TreeGrafter"/>
</dbReference>
<dbReference type="GO" id="GO:0043025">
    <property type="term" value="C:neuronal cell body"/>
    <property type="evidence" value="ECO:0007669"/>
    <property type="project" value="TreeGrafter"/>
</dbReference>
<organism evidence="3 4">
    <name type="scientific">Plectus sambesii</name>
    <dbReference type="NCBI Taxonomy" id="2011161"/>
    <lineage>
        <taxon>Eukaryota</taxon>
        <taxon>Metazoa</taxon>
        <taxon>Ecdysozoa</taxon>
        <taxon>Nematoda</taxon>
        <taxon>Chromadorea</taxon>
        <taxon>Plectida</taxon>
        <taxon>Plectina</taxon>
        <taxon>Plectoidea</taxon>
        <taxon>Plectidae</taxon>
        <taxon>Plectus</taxon>
    </lineage>
</organism>
<feature type="compositionally biased region" description="Polar residues" evidence="1">
    <location>
        <begin position="199"/>
        <end position="216"/>
    </location>
</feature>
<dbReference type="Pfam" id="PF14927">
    <property type="entry name" value="Neurensin"/>
    <property type="match status" value="1"/>
</dbReference>
<accession>A0A914UHF9</accession>
<name>A0A914UHF9_9BILA</name>
<sequence>MAALFSKPVYDTITWPKVCHDSIKDYVHGAPAYLLPPPPVTRTGLYICRILTVIGLLLLLTGAVGIVIGYTWPHERLEETMDKVAVYQDEDGSYYLPRASLDQLLRDPMRHWKLSGLAVFATGGVLLALSLLIPTCAQCIGSKRLAGFASERDTPNEPPIRIFPASAARTNEPAKYCVSPAKQTSPGSGGPVPAMEEITSVQPQQEVKQRTTSSSADEMLLAEGETQ</sequence>
<dbReference type="GO" id="GO:0043005">
    <property type="term" value="C:neuron projection"/>
    <property type="evidence" value="ECO:0007669"/>
    <property type="project" value="TreeGrafter"/>
</dbReference>
<dbReference type="AlphaFoldDB" id="A0A914UHF9"/>